<dbReference type="PANTHER" id="PTHR43452:SF30">
    <property type="entry name" value="PYRUVATE DECARBOXYLASE ISOZYME 1-RELATED"/>
    <property type="match status" value="1"/>
</dbReference>
<name>A0AA96REL4_9BACL</name>
<dbReference type="InterPro" id="IPR012001">
    <property type="entry name" value="Thiamin_PyroP_enz_TPP-bd_dom"/>
</dbReference>
<feature type="binding site" evidence="11">
    <location>
        <position position="465"/>
    </location>
    <ligand>
        <name>Mg(2+)</name>
        <dbReference type="ChEBI" id="CHEBI:18420"/>
    </ligand>
</feature>
<dbReference type="GO" id="GO:0000949">
    <property type="term" value="P:aromatic amino acid family catabolic process to alcohol via Ehrlich pathway"/>
    <property type="evidence" value="ECO:0007669"/>
    <property type="project" value="TreeGrafter"/>
</dbReference>
<feature type="binding site" evidence="11">
    <location>
        <position position="467"/>
    </location>
    <ligand>
        <name>Mg(2+)</name>
        <dbReference type="ChEBI" id="CHEBI:18420"/>
    </ligand>
</feature>
<protein>
    <recommendedName>
        <fullName evidence="5">Alpha-keto-acid decarboxylase</fullName>
    </recommendedName>
</protein>
<dbReference type="RefSeq" id="WP_315604092.1">
    <property type="nucleotide sequence ID" value="NZ_CP130318.1"/>
</dbReference>
<dbReference type="Pfam" id="PF02775">
    <property type="entry name" value="TPP_enzyme_C"/>
    <property type="match status" value="1"/>
</dbReference>
<dbReference type="InterPro" id="IPR047213">
    <property type="entry name" value="TPP_PYR_PDC_IPDC-like"/>
</dbReference>
<dbReference type="KEGG" id="paun:MJA45_22265"/>
<dbReference type="EMBL" id="CP130318">
    <property type="protein sequence ID" value="WNQ10318.1"/>
    <property type="molecule type" value="Genomic_DNA"/>
</dbReference>
<dbReference type="Gene3D" id="3.40.50.970">
    <property type="match status" value="2"/>
</dbReference>
<keyword evidence="17" id="KW-1185">Reference proteome</keyword>
<organism evidence="16 17">
    <name type="scientific">Paenibacillus aurantius</name>
    <dbReference type="NCBI Taxonomy" id="2918900"/>
    <lineage>
        <taxon>Bacteria</taxon>
        <taxon>Bacillati</taxon>
        <taxon>Bacillota</taxon>
        <taxon>Bacilli</taxon>
        <taxon>Bacillales</taxon>
        <taxon>Paenibacillaceae</taxon>
        <taxon>Paenibacillus</taxon>
    </lineage>
</organism>
<dbReference type="AlphaFoldDB" id="A0AA96REL4"/>
<evidence type="ECO:0000256" key="10">
    <source>
        <dbReference type="ARBA" id="ARBA00023239"/>
    </source>
</evidence>
<keyword evidence="6 11" id="KW-0479">Metal-binding</keyword>
<accession>A0AA96REL4</accession>
<dbReference type="InterPro" id="IPR012110">
    <property type="entry name" value="PDC/IPDC-like"/>
</dbReference>
<dbReference type="SUPFAM" id="SSF52518">
    <property type="entry name" value="Thiamin diphosphate-binding fold (THDP-binding)"/>
    <property type="match status" value="2"/>
</dbReference>
<comment type="cofactor">
    <cofactor evidence="1">
        <name>a metal cation</name>
        <dbReference type="ChEBI" id="CHEBI:25213"/>
    </cofactor>
</comment>
<comment type="cofactor">
    <cofactor evidence="2">
        <name>thiamine diphosphate</name>
        <dbReference type="ChEBI" id="CHEBI:58937"/>
    </cofactor>
</comment>
<evidence type="ECO:0000256" key="4">
    <source>
        <dbReference type="ARBA" id="ARBA00007812"/>
    </source>
</evidence>
<feature type="domain" description="Thiamine pyrophosphate enzyme central" evidence="13">
    <location>
        <begin position="204"/>
        <end position="321"/>
    </location>
</feature>
<sequence>MTEEQDKSSVTLGVFLLDCLKKEGIREIFGIPGDYNFTLLDALEQYEGIDFINGRNELNAGYAADGYARIKGMAALITTFGVGELSACNAIAGSYSESVPVIHIVGSPKSMLQQEHKLLHHTLHDGNYDAFRQVYEPITAYTAVVTPQNAAIEIPAAIRIAKERKKPVYLVVAIDQVTQPIVPRSFQPEDKQTNASSLEAATAHARRLLDNAKSAVILADHPVQRYGLGPQVQKLSEAMQIPTASMMLGKSSLDESHANYIGMYGGAFGSQEVSAVVEEADCVLAVGVVWSDSNTANFTAKLESSRMIRIQPDHVQIGEAAYRNIKAEDMLSALQAVGFQPKAGIPQVSFPYDTVTGGADEPLTSASYYPRFQRMLKQDDILVVDTGTLTYGLSQVRLPQGVDYIAQAGWESIGYATPAAFGASVAGGQRRVLLFTGEGALQLTVQEISSLLAGGYHPIIFVLNNSGYTIEKYLNVKTRNQKYNEIPQWSYTKLVEAFGGDAYTVQVRTNGELDDAIEEAARRNAESMSIIELITDPMDAPAYLHKMREYLKMQENQQS</sequence>
<evidence type="ECO:0000256" key="7">
    <source>
        <dbReference type="ARBA" id="ARBA00022793"/>
    </source>
</evidence>
<evidence type="ECO:0000256" key="8">
    <source>
        <dbReference type="ARBA" id="ARBA00022842"/>
    </source>
</evidence>
<dbReference type="GO" id="GO:0005829">
    <property type="term" value="C:cytosol"/>
    <property type="evidence" value="ECO:0007669"/>
    <property type="project" value="TreeGrafter"/>
</dbReference>
<dbReference type="Gene3D" id="3.40.50.1220">
    <property type="entry name" value="TPP-binding domain"/>
    <property type="match status" value="1"/>
</dbReference>
<keyword evidence="8 11" id="KW-0460">Magnesium</keyword>
<dbReference type="FunFam" id="3.40.50.970:FF:000024">
    <property type="entry name" value="Pyruvate decarboxylase isozyme"/>
    <property type="match status" value="1"/>
</dbReference>
<dbReference type="InterPro" id="IPR029061">
    <property type="entry name" value="THDP-binding"/>
</dbReference>
<evidence type="ECO:0000259" key="15">
    <source>
        <dbReference type="Pfam" id="PF02776"/>
    </source>
</evidence>
<dbReference type="GO" id="GO:0030976">
    <property type="term" value="F:thiamine pyrophosphate binding"/>
    <property type="evidence" value="ECO:0007669"/>
    <property type="project" value="InterPro"/>
</dbReference>
<evidence type="ECO:0000256" key="6">
    <source>
        <dbReference type="ARBA" id="ARBA00022723"/>
    </source>
</evidence>
<gene>
    <name evidence="16" type="ORF">MJA45_22265</name>
</gene>
<proteinExistence type="inferred from homology"/>
<evidence type="ECO:0000259" key="13">
    <source>
        <dbReference type="Pfam" id="PF00205"/>
    </source>
</evidence>
<comment type="function">
    <text evidence="3">Decarboxylates branched-chain and aromatic alpha-keto acids to aldehydes.</text>
</comment>
<dbReference type="SUPFAM" id="SSF52467">
    <property type="entry name" value="DHS-like NAD/FAD-binding domain"/>
    <property type="match status" value="1"/>
</dbReference>
<evidence type="ECO:0000313" key="16">
    <source>
        <dbReference type="EMBL" id="WNQ10318.1"/>
    </source>
</evidence>
<dbReference type="InterPro" id="IPR012000">
    <property type="entry name" value="Thiamin_PyroP_enz_cen_dom"/>
</dbReference>
<dbReference type="CDD" id="cd07038">
    <property type="entry name" value="TPP_PYR_PDC_IPDC_like"/>
    <property type="match status" value="1"/>
</dbReference>
<keyword evidence="9 12" id="KW-0786">Thiamine pyrophosphate</keyword>
<dbReference type="Pfam" id="PF00205">
    <property type="entry name" value="TPP_enzyme_M"/>
    <property type="match status" value="1"/>
</dbReference>
<dbReference type="PANTHER" id="PTHR43452">
    <property type="entry name" value="PYRUVATE DECARBOXYLASE"/>
    <property type="match status" value="1"/>
</dbReference>
<comment type="similarity">
    <text evidence="4 12">Belongs to the TPP enzyme family.</text>
</comment>
<dbReference type="InterPro" id="IPR029035">
    <property type="entry name" value="DHS-like_NAD/FAD-binding_dom"/>
</dbReference>
<evidence type="ECO:0000256" key="11">
    <source>
        <dbReference type="PIRSR" id="PIRSR036565-2"/>
    </source>
</evidence>
<evidence type="ECO:0000256" key="3">
    <source>
        <dbReference type="ARBA" id="ARBA00002938"/>
    </source>
</evidence>
<dbReference type="InterPro" id="IPR047214">
    <property type="entry name" value="TPP_PDC_IPDC"/>
</dbReference>
<evidence type="ECO:0000256" key="5">
    <source>
        <dbReference type="ARBA" id="ARBA00020054"/>
    </source>
</evidence>
<dbReference type="Pfam" id="PF02776">
    <property type="entry name" value="TPP_enzyme_N"/>
    <property type="match status" value="1"/>
</dbReference>
<evidence type="ECO:0000259" key="14">
    <source>
        <dbReference type="Pfam" id="PF02775"/>
    </source>
</evidence>
<evidence type="ECO:0000256" key="12">
    <source>
        <dbReference type="RuleBase" id="RU362132"/>
    </source>
</evidence>
<comment type="cofactor">
    <cofactor evidence="11">
        <name>Mg(2+)</name>
        <dbReference type="ChEBI" id="CHEBI:18420"/>
    </cofactor>
    <text evidence="11">Binds 1 Mg(2+) per subunit.</text>
</comment>
<dbReference type="GO" id="GO:0000287">
    <property type="term" value="F:magnesium ion binding"/>
    <property type="evidence" value="ECO:0007669"/>
    <property type="project" value="InterPro"/>
</dbReference>
<evidence type="ECO:0000313" key="17">
    <source>
        <dbReference type="Proteomes" id="UP001305702"/>
    </source>
</evidence>
<dbReference type="InterPro" id="IPR011766">
    <property type="entry name" value="TPP_enzyme_TPP-bd"/>
</dbReference>
<dbReference type="GO" id="GO:0004737">
    <property type="term" value="F:pyruvate decarboxylase activity"/>
    <property type="evidence" value="ECO:0007669"/>
    <property type="project" value="TreeGrafter"/>
</dbReference>
<evidence type="ECO:0000256" key="9">
    <source>
        <dbReference type="ARBA" id="ARBA00023052"/>
    </source>
</evidence>
<evidence type="ECO:0000256" key="2">
    <source>
        <dbReference type="ARBA" id="ARBA00001964"/>
    </source>
</evidence>
<reference evidence="16 17" key="1">
    <citation type="submission" date="2022-02" db="EMBL/GenBank/DDBJ databases">
        <title>Paenibacillus sp. MBLB1776 Whole Genome Shotgun Sequencing.</title>
        <authorList>
            <person name="Hwang C.Y."/>
            <person name="Cho E.-S."/>
            <person name="Seo M.-J."/>
        </authorList>
    </citation>
    <scope>NUCLEOTIDE SEQUENCE [LARGE SCALE GENOMIC DNA]</scope>
    <source>
        <strain evidence="16 17">MBLB1776</strain>
    </source>
</reference>
<dbReference type="FunFam" id="3.40.50.970:FF:000019">
    <property type="entry name" value="Pyruvate decarboxylase isozyme"/>
    <property type="match status" value="1"/>
</dbReference>
<dbReference type="Proteomes" id="UP001305702">
    <property type="component" value="Chromosome"/>
</dbReference>
<dbReference type="CDD" id="cd02005">
    <property type="entry name" value="TPP_PDC_IPDC"/>
    <property type="match status" value="1"/>
</dbReference>
<dbReference type="PIRSF" id="PIRSF036565">
    <property type="entry name" value="Pyruvt_ip_decrb"/>
    <property type="match status" value="1"/>
</dbReference>
<evidence type="ECO:0000256" key="1">
    <source>
        <dbReference type="ARBA" id="ARBA00001920"/>
    </source>
</evidence>
<keyword evidence="7" id="KW-0210">Decarboxylase</keyword>
<feature type="domain" description="Thiamine pyrophosphate enzyme N-terminal TPP-binding" evidence="15">
    <location>
        <begin position="12"/>
        <end position="120"/>
    </location>
</feature>
<feature type="domain" description="Thiamine pyrophosphate enzyme TPP-binding" evidence="14">
    <location>
        <begin position="385"/>
        <end position="531"/>
    </location>
</feature>
<keyword evidence="10" id="KW-0456">Lyase</keyword>